<sequence>MHEIIAIIQAYQQAAAAGKKTALATVVHVEGSSYRRPGARMLITEDAAITGSISGGCLEGDAFRKALHVILSDKAMLVTYDTADEDDAKFGMGLGCQGVIQVLIEPLQGERGTAIIELLQQATASRQYASLVTFFSMNDKKAPQYGSVYLLSEKNESFGMLPLLSKEMIDEEAKQVIQQRRSSFKKYQIDEQECIVFTELIQPPVSLVVIGAGNDVIPVVKMAEMLGWQSVVLDGRPMYASRERFPMPTCQVYHSKAEQILDRVQIDPRTVFVLMSHNYNYDLSVLKVLLQHPLTYIGVLGPQKKMKMMMDDLAANGIQLTDAQKDAIHGPVGLHIGAETAEEIAVSIIAEIQAKITASDTRSLKEKQDAIHRRADLIIESSSSTVI</sequence>
<dbReference type="RefSeq" id="WP_353549781.1">
    <property type="nucleotide sequence ID" value="NZ_AP029612.1"/>
</dbReference>
<organism evidence="3">
    <name type="scientific">Sediminibacterium sp. KACHI17</name>
    <dbReference type="NCBI Taxonomy" id="1751071"/>
    <lineage>
        <taxon>Bacteria</taxon>
        <taxon>Pseudomonadati</taxon>
        <taxon>Bacteroidota</taxon>
        <taxon>Chitinophagia</taxon>
        <taxon>Chitinophagales</taxon>
        <taxon>Chitinophagaceae</taxon>
        <taxon>Sediminibacterium</taxon>
    </lineage>
</organism>
<evidence type="ECO:0000259" key="1">
    <source>
        <dbReference type="Pfam" id="PF02625"/>
    </source>
</evidence>
<feature type="domain" description="XdhC Rossmann" evidence="2">
    <location>
        <begin position="207"/>
        <end position="352"/>
    </location>
</feature>
<dbReference type="PANTHER" id="PTHR30388:SF6">
    <property type="entry name" value="XANTHINE DEHYDROGENASE SUBUNIT A-RELATED"/>
    <property type="match status" value="1"/>
</dbReference>
<dbReference type="EMBL" id="AP029612">
    <property type="protein sequence ID" value="BFG69460.1"/>
    <property type="molecule type" value="Genomic_DNA"/>
</dbReference>
<dbReference type="Gene3D" id="3.40.50.720">
    <property type="entry name" value="NAD(P)-binding Rossmann-like Domain"/>
    <property type="match status" value="1"/>
</dbReference>
<proteinExistence type="predicted"/>
<accession>A0AAT9GFP9</accession>
<dbReference type="Pfam" id="PF13478">
    <property type="entry name" value="XdhC_C"/>
    <property type="match status" value="1"/>
</dbReference>
<protein>
    <submittedName>
        <fullName evidence="3">XdhC family protein</fullName>
    </submittedName>
</protein>
<evidence type="ECO:0000313" key="3">
    <source>
        <dbReference type="EMBL" id="BFG69460.1"/>
    </source>
</evidence>
<dbReference type="PANTHER" id="PTHR30388">
    <property type="entry name" value="ALDEHYDE OXIDOREDUCTASE MOLYBDENUM COFACTOR ASSEMBLY PROTEIN"/>
    <property type="match status" value="1"/>
</dbReference>
<dbReference type="InterPro" id="IPR027051">
    <property type="entry name" value="XdhC_Rossmann_dom"/>
</dbReference>
<evidence type="ECO:0000259" key="2">
    <source>
        <dbReference type="Pfam" id="PF13478"/>
    </source>
</evidence>
<gene>
    <name evidence="3" type="ORF">KACHI17_03410</name>
</gene>
<name>A0AAT9GFP9_9BACT</name>
<reference evidence="3" key="1">
    <citation type="submission" date="2024-02" db="EMBL/GenBank/DDBJ databases">
        <title>Sediminibacterium planktonica sp. nov. and Sediminibacterium longus sp. nov., isolated from surface lake and river water.</title>
        <authorList>
            <person name="Watanabe K."/>
            <person name="Takemine S."/>
            <person name="Ishii Y."/>
            <person name="Ogata Y."/>
            <person name="Shindo C."/>
            <person name="Suda W."/>
        </authorList>
    </citation>
    <scope>NUCLEOTIDE SEQUENCE</scope>
    <source>
        <strain evidence="3">KACHI17</strain>
    </source>
</reference>
<feature type="domain" description="XdhC- CoxI" evidence="1">
    <location>
        <begin position="15"/>
        <end position="81"/>
    </location>
</feature>
<dbReference type="InterPro" id="IPR003777">
    <property type="entry name" value="XdhC_CoxI"/>
</dbReference>
<dbReference type="AlphaFoldDB" id="A0AAT9GFP9"/>
<dbReference type="InterPro" id="IPR052698">
    <property type="entry name" value="MoCofactor_Util/Proc"/>
</dbReference>
<dbReference type="Pfam" id="PF02625">
    <property type="entry name" value="XdhC_CoxI"/>
    <property type="match status" value="1"/>
</dbReference>